<keyword evidence="1" id="KW-1185">Reference proteome</keyword>
<organism evidence="1 2">
    <name type="scientific">Acrobeloides nanus</name>
    <dbReference type="NCBI Taxonomy" id="290746"/>
    <lineage>
        <taxon>Eukaryota</taxon>
        <taxon>Metazoa</taxon>
        <taxon>Ecdysozoa</taxon>
        <taxon>Nematoda</taxon>
        <taxon>Chromadorea</taxon>
        <taxon>Rhabditida</taxon>
        <taxon>Tylenchina</taxon>
        <taxon>Cephalobomorpha</taxon>
        <taxon>Cephaloboidea</taxon>
        <taxon>Cephalobidae</taxon>
        <taxon>Acrobeloides</taxon>
    </lineage>
</organism>
<proteinExistence type="predicted"/>
<dbReference type="Proteomes" id="UP000887540">
    <property type="component" value="Unplaced"/>
</dbReference>
<dbReference type="AlphaFoldDB" id="A0A914DQQ4"/>
<protein>
    <submittedName>
        <fullName evidence="2">Uncharacterized protein</fullName>
    </submittedName>
</protein>
<reference evidence="2" key="1">
    <citation type="submission" date="2022-11" db="UniProtKB">
        <authorList>
            <consortium name="WormBaseParasite"/>
        </authorList>
    </citation>
    <scope>IDENTIFICATION</scope>
</reference>
<sequence>MEVNEFDPSQLDAEYMAFESLLDEPGTSHDDGIPFPEDYDFMSYEELLDVPLPSQEEFRVLKLKEVGSAWKANDPFYNEYEA</sequence>
<evidence type="ECO:0000313" key="2">
    <source>
        <dbReference type="WBParaSite" id="ACRNAN_scaffold3640.g17004.t1"/>
    </source>
</evidence>
<dbReference type="WBParaSite" id="ACRNAN_scaffold3640.g17004.t1">
    <property type="protein sequence ID" value="ACRNAN_scaffold3640.g17004.t1"/>
    <property type="gene ID" value="ACRNAN_scaffold3640.g17004"/>
</dbReference>
<name>A0A914DQQ4_9BILA</name>
<accession>A0A914DQQ4</accession>
<evidence type="ECO:0000313" key="1">
    <source>
        <dbReference type="Proteomes" id="UP000887540"/>
    </source>
</evidence>